<comment type="subcellular location">
    <subcellularLocation>
        <location evidence="1">Mitochondrion outer membrane</location>
        <topology evidence="1">Single-pass membrane protein</topology>
    </subcellularLocation>
</comment>
<comment type="caution">
    <text evidence="7">The sequence shown here is derived from an EMBL/GenBank/DDBJ whole genome shotgun (WGS) entry which is preliminary data.</text>
</comment>
<dbReference type="Gene3D" id="3.40.50.300">
    <property type="entry name" value="P-loop containing nucleotide triphosphate hydrolases"/>
    <property type="match status" value="1"/>
</dbReference>
<dbReference type="InterPro" id="IPR003959">
    <property type="entry name" value="ATPase_AAA_core"/>
</dbReference>
<reference evidence="8" key="1">
    <citation type="journal article" date="2015" name="Genome Announc.">
        <title>Draft genome sequence of Talaromyces cellulolyticus strain Y-94, a source of lignocellulosic biomass-degrading enzymes.</title>
        <authorList>
            <person name="Fujii T."/>
            <person name="Koike H."/>
            <person name="Sawayama S."/>
            <person name="Yano S."/>
            <person name="Inoue H."/>
        </authorList>
    </citation>
    <scope>NUCLEOTIDE SEQUENCE [LARGE SCALE GENOMIC DNA]</scope>
    <source>
        <strain evidence="8">Y-94</strain>
    </source>
</reference>
<dbReference type="InterPro" id="IPR003593">
    <property type="entry name" value="AAA+_ATPase"/>
</dbReference>
<dbReference type="GO" id="GO:0005524">
    <property type="term" value="F:ATP binding"/>
    <property type="evidence" value="ECO:0007669"/>
    <property type="project" value="UniProtKB-KW"/>
</dbReference>
<dbReference type="GO" id="GO:0005741">
    <property type="term" value="C:mitochondrial outer membrane"/>
    <property type="evidence" value="ECO:0007669"/>
    <property type="project" value="UniProtKB-SubCell"/>
</dbReference>
<dbReference type="PANTHER" id="PTHR45644">
    <property type="entry name" value="AAA ATPASE, PUTATIVE (AFU_ORTHOLOGUE AFUA_2G12920)-RELATED-RELATED"/>
    <property type="match status" value="1"/>
</dbReference>
<dbReference type="EMBL" id="DF933813">
    <property type="protein sequence ID" value="GAM35232.1"/>
    <property type="molecule type" value="Genomic_DNA"/>
</dbReference>
<feature type="domain" description="AAA+ ATPase" evidence="6">
    <location>
        <begin position="545"/>
        <end position="680"/>
    </location>
</feature>
<evidence type="ECO:0000256" key="1">
    <source>
        <dbReference type="ARBA" id="ARBA00004572"/>
    </source>
</evidence>
<evidence type="ECO:0000256" key="4">
    <source>
        <dbReference type="ARBA" id="ARBA00022840"/>
    </source>
</evidence>
<dbReference type="AlphaFoldDB" id="A0A6V8H4R9"/>
<dbReference type="Proteomes" id="UP000053095">
    <property type="component" value="Unassembled WGS sequence"/>
</dbReference>
<keyword evidence="3" id="KW-1000">Mitochondrion outer membrane</keyword>
<accession>A0A6V8H4R9</accession>
<dbReference type="Pfam" id="PF00004">
    <property type="entry name" value="AAA"/>
    <property type="match status" value="1"/>
</dbReference>
<protein>
    <recommendedName>
        <fullName evidence="6">AAA+ ATPase domain-containing protein</fullName>
    </recommendedName>
</protein>
<evidence type="ECO:0000313" key="8">
    <source>
        <dbReference type="Proteomes" id="UP000053095"/>
    </source>
</evidence>
<keyword evidence="4" id="KW-0067">ATP-binding</keyword>
<evidence type="ECO:0000256" key="2">
    <source>
        <dbReference type="ARBA" id="ARBA00022741"/>
    </source>
</evidence>
<dbReference type="Gene3D" id="1.10.8.60">
    <property type="match status" value="1"/>
</dbReference>
<keyword evidence="2" id="KW-0547">Nucleotide-binding</keyword>
<keyword evidence="3" id="KW-0496">Mitochondrion</keyword>
<sequence length="870" mass="97361">MTEPDEISMKYSLPDWFLRCNVTRVGEKIDTTRSIPLEAVGDDALNVERSLEEKALYDNGTFSELRDATAAALVCDQTGELLATHGSIVVRCPTKNAMPLIDSLLLHVAADLEATLVSVDLEDLNDLGWEFDDQDRRAMQANGTVSRGRDGPDRQNMFHEMGFYYFGAASKKRYGNDENWNRSMRAIEGLIDIDIPRLQQHLSRESKSTTDSGTPFAEGRPLLLYVRNYNEMASVENGHRFVKRLWDSAQNQRLSRRRRVVLLVSVFKCPDECDCKSFRPHSDDRYPGEGHFGKICPDATFNITINPESPTEVESETENAKGLLGDMNFRRLKRFLRYRIPHLLSPGLAEAVGVDRPFSDWTAQGFKGQYESLTASAWTADELQRAATRIAGRAFVESKLDFNGVHDVLLSTGLYKSVNETSESIEEAAPDESGAKQEVVEVIADSDAEKSIMGSDERSNEQSDEETPKEQRPAETWSEKLRRIERNANEFERDLISCVVNPDKLETTFDDVIIDEETKETIGYLVSLSNFRPEAASESLLKHIRVTGALLYGPPGTGKTHLSRAIAKASGSSMLAIDSATMQSKFVGETEKYIRAAFSLSASLFPCVLFIDEVDALFYRRSSADVSWQRSALAQFLSEMDGLTHSDKAPFVVVATNRPQDLDEAFYRRLPHKIYFKLPDMESRIKILQIFLKKEDLDPLVDLKGLARCTDGYSGSDLRSLCAEAAMNWALEQLKKGSGEKRTNKLYMNASHFVKALQRIRPSVSPQLIDDFSEFAQRFNPETVGEPLLDAEVASKMGMASLEKMIGAGRKEGQTLLVLNSRKCTDDPTRGELSQALKGANTPNSKPRWVGSLSDVLEDWLLQPELKVGP</sequence>
<evidence type="ECO:0000259" key="6">
    <source>
        <dbReference type="SMART" id="SM00382"/>
    </source>
</evidence>
<dbReference type="InterPro" id="IPR051701">
    <property type="entry name" value="Mito_OM_Translocase_MSP1"/>
</dbReference>
<dbReference type="GO" id="GO:0016887">
    <property type="term" value="F:ATP hydrolysis activity"/>
    <property type="evidence" value="ECO:0007669"/>
    <property type="project" value="InterPro"/>
</dbReference>
<evidence type="ECO:0000256" key="3">
    <source>
        <dbReference type="ARBA" id="ARBA00022787"/>
    </source>
</evidence>
<keyword evidence="8" id="KW-1185">Reference proteome</keyword>
<name>A0A6V8H4R9_TALPI</name>
<dbReference type="Pfam" id="PF17862">
    <property type="entry name" value="AAA_lid_3"/>
    <property type="match status" value="1"/>
</dbReference>
<evidence type="ECO:0000313" key="7">
    <source>
        <dbReference type="EMBL" id="GAM35232.1"/>
    </source>
</evidence>
<dbReference type="PANTHER" id="PTHR45644:SF56">
    <property type="entry name" value="AAA ATPASE, PUTATIVE (AFU_ORTHOLOGUE AFUA_2G12920)-RELATED"/>
    <property type="match status" value="1"/>
</dbReference>
<organism evidence="7 8">
    <name type="scientific">Talaromyces pinophilus</name>
    <name type="common">Penicillium pinophilum</name>
    <dbReference type="NCBI Taxonomy" id="128442"/>
    <lineage>
        <taxon>Eukaryota</taxon>
        <taxon>Fungi</taxon>
        <taxon>Dikarya</taxon>
        <taxon>Ascomycota</taxon>
        <taxon>Pezizomycotina</taxon>
        <taxon>Eurotiomycetes</taxon>
        <taxon>Eurotiomycetidae</taxon>
        <taxon>Eurotiales</taxon>
        <taxon>Trichocomaceae</taxon>
        <taxon>Talaromyces</taxon>
        <taxon>Talaromyces sect. Talaromyces</taxon>
    </lineage>
</organism>
<evidence type="ECO:0000256" key="5">
    <source>
        <dbReference type="SAM" id="MobiDB-lite"/>
    </source>
</evidence>
<keyword evidence="3" id="KW-0472">Membrane</keyword>
<dbReference type="SMART" id="SM00382">
    <property type="entry name" value="AAA"/>
    <property type="match status" value="1"/>
</dbReference>
<feature type="compositionally biased region" description="Basic and acidic residues" evidence="5">
    <location>
        <begin position="447"/>
        <end position="477"/>
    </location>
</feature>
<dbReference type="InterPro" id="IPR041569">
    <property type="entry name" value="AAA_lid_3"/>
</dbReference>
<feature type="region of interest" description="Disordered" evidence="5">
    <location>
        <begin position="446"/>
        <end position="477"/>
    </location>
</feature>
<gene>
    <name evidence="7" type="ORF">TCE0_017r03406</name>
</gene>
<proteinExistence type="predicted"/>
<dbReference type="InterPro" id="IPR027417">
    <property type="entry name" value="P-loop_NTPase"/>
</dbReference>
<dbReference type="SUPFAM" id="SSF52540">
    <property type="entry name" value="P-loop containing nucleoside triphosphate hydrolases"/>
    <property type="match status" value="1"/>
</dbReference>